<dbReference type="Pfam" id="PF18480">
    <property type="entry name" value="DUF5615"/>
    <property type="match status" value="1"/>
</dbReference>
<evidence type="ECO:0000313" key="2">
    <source>
        <dbReference type="EMBL" id="ABU82246.1"/>
    </source>
</evidence>
<dbReference type="KEGG" id="iho:Igni_1069"/>
<sequence>MSKPRLLADENIPRTAIVTLREKGYDVVSVWELSPGISDEEVVELAIKERRIIVTFDKDFGRIARLNPNLNPNTTGVILLRIPPLNPIYVAERILSVLERIENPYGKLIIVKKGAIKTITLHQ</sequence>
<dbReference type="AlphaFoldDB" id="A8ABE4"/>
<dbReference type="eggNOG" id="arCOG07904">
    <property type="taxonomic scope" value="Archaea"/>
</dbReference>
<dbReference type="RefSeq" id="WP_012123210.1">
    <property type="nucleotide sequence ID" value="NC_009776.1"/>
</dbReference>
<dbReference type="HOGENOM" id="CLU_150003_0_1_2"/>
<organism evidence="2 3">
    <name type="scientific">Ignicoccus hospitalis (strain KIN4/I / DSM 18386 / JCM 14125)</name>
    <dbReference type="NCBI Taxonomy" id="453591"/>
    <lineage>
        <taxon>Archaea</taxon>
        <taxon>Thermoproteota</taxon>
        <taxon>Thermoprotei</taxon>
        <taxon>Desulfurococcales</taxon>
        <taxon>Desulfurococcaceae</taxon>
        <taxon>Ignicoccus</taxon>
    </lineage>
</organism>
<feature type="domain" description="DUF5615" evidence="1">
    <location>
        <begin position="5"/>
        <end position="113"/>
    </location>
</feature>
<dbReference type="OrthoDB" id="101245at2157"/>
<protein>
    <recommendedName>
        <fullName evidence="1">DUF5615 domain-containing protein</fullName>
    </recommendedName>
</protein>
<evidence type="ECO:0000313" key="3">
    <source>
        <dbReference type="Proteomes" id="UP000000262"/>
    </source>
</evidence>
<dbReference type="EMBL" id="CP000816">
    <property type="protein sequence ID" value="ABU82246.1"/>
    <property type="molecule type" value="Genomic_DNA"/>
</dbReference>
<gene>
    <name evidence="2" type="ordered locus">Igni_1069</name>
</gene>
<proteinExistence type="predicted"/>
<dbReference type="GeneID" id="32154696"/>
<reference evidence="2 3" key="1">
    <citation type="journal article" date="2008" name="Genome Biol.">
        <title>A genomic analysis of the archaeal system Ignicoccus hospitalis-Nanoarchaeum equitans.</title>
        <authorList>
            <person name="Podar M."/>
            <person name="Anderson I."/>
            <person name="Makarova K.S."/>
            <person name="Elkins J.G."/>
            <person name="Ivanova N."/>
            <person name="Wall M.A."/>
            <person name="Lykidis A."/>
            <person name="Mavromatis K."/>
            <person name="Sun H."/>
            <person name="Hudson M.E."/>
            <person name="Chen W."/>
            <person name="Deciu C."/>
            <person name="Hutchison D."/>
            <person name="Eads J.R."/>
            <person name="Anderson A."/>
            <person name="Fernandes F."/>
            <person name="Szeto E."/>
            <person name="Lapidus A."/>
            <person name="Kyrpides N.C."/>
            <person name="Saier M.H.Jr."/>
            <person name="Richardson P.M."/>
            <person name="Rachel R."/>
            <person name="Huber H."/>
            <person name="Eisen J.A."/>
            <person name="Koonin E.V."/>
            <person name="Keller M."/>
            <person name="Stetter K.O."/>
        </authorList>
    </citation>
    <scope>NUCLEOTIDE SEQUENCE [LARGE SCALE GENOMIC DNA]</scope>
    <source>
        <strain evidence="3">KIN4/I / DSM 18386 / JCM 14125</strain>
    </source>
</reference>
<name>A8ABE4_IGNH4</name>
<evidence type="ECO:0000259" key="1">
    <source>
        <dbReference type="Pfam" id="PF18480"/>
    </source>
</evidence>
<keyword evidence="3" id="KW-1185">Reference proteome</keyword>
<accession>A8ABE4</accession>
<dbReference type="InterPro" id="IPR041049">
    <property type="entry name" value="DUF5615"/>
</dbReference>
<dbReference type="Proteomes" id="UP000000262">
    <property type="component" value="Chromosome"/>
</dbReference>